<comment type="caution">
    <text evidence="1">The sequence shown here is derived from an EMBL/GenBank/DDBJ whole genome shotgun (WGS) entry which is preliminary data.</text>
</comment>
<gene>
    <name evidence="1" type="ORF">FALBO_10670</name>
</gene>
<evidence type="ECO:0000313" key="2">
    <source>
        <dbReference type="Proteomes" id="UP000554235"/>
    </source>
</evidence>
<organism evidence="1 2">
    <name type="scientific">Fusarium albosuccineum</name>
    <dbReference type="NCBI Taxonomy" id="1237068"/>
    <lineage>
        <taxon>Eukaryota</taxon>
        <taxon>Fungi</taxon>
        <taxon>Dikarya</taxon>
        <taxon>Ascomycota</taxon>
        <taxon>Pezizomycotina</taxon>
        <taxon>Sordariomycetes</taxon>
        <taxon>Hypocreomycetidae</taxon>
        <taxon>Hypocreales</taxon>
        <taxon>Nectriaceae</taxon>
        <taxon>Fusarium</taxon>
        <taxon>Fusarium decemcellulare species complex</taxon>
    </lineage>
</organism>
<protein>
    <submittedName>
        <fullName evidence="1">Uncharacterized protein</fullName>
    </submittedName>
</protein>
<keyword evidence="2" id="KW-1185">Reference proteome</keyword>
<reference evidence="1 2" key="1">
    <citation type="submission" date="2020-01" db="EMBL/GenBank/DDBJ databases">
        <title>Identification and distribution of gene clusters putatively required for synthesis of sphingolipid metabolism inhibitors in phylogenetically diverse species of the filamentous fungus Fusarium.</title>
        <authorList>
            <person name="Kim H.-S."/>
            <person name="Busman M."/>
            <person name="Brown D.W."/>
            <person name="Divon H."/>
            <person name="Uhlig S."/>
            <person name="Proctor R.H."/>
        </authorList>
    </citation>
    <scope>NUCLEOTIDE SEQUENCE [LARGE SCALE GENOMIC DNA]</scope>
    <source>
        <strain evidence="1 2">NRRL 20459</strain>
    </source>
</reference>
<dbReference type="EMBL" id="JAADYS010001520">
    <property type="protein sequence ID" value="KAF4462527.1"/>
    <property type="molecule type" value="Genomic_DNA"/>
</dbReference>
<name>A0A8H4PIC0_9HYPO</name>
<dbReference type="AlphaFoldDB" id="A0A8H4PIC0"/>
<proteinExistence type="predicted"/>
<dbReference type="Proteomes" id="UP000554235">
    <property type="component" value="Unassembled WGS sequence"/>
</dbReference>
<evidence type="ECO:0000313" key="1">
    <source>
        <dbReference type="EMBL" id="KAF4462527.1"/>
    </source>
</evidence>
<accession>A0A8H4PIC0</accession>
<sequence length="228" mass="24968">MTQTDSHLSSDPRDPHAGYKGIRDIRELQWIEYINKDGHIVAIDSFNPNEDNYGHPSSTTDSGSNNTGNAGLRIIPEIKLTRYTNRVGRVVAMDMDNCSVGGGPQMRIAAPTPLGGYFVKSDRGADMGRVTDMLMASGADSCMAAIAPVHSEIVSWRSRDPDYTRNIRYSSGRPSSSEDQSYLPPCGIQSIDATITHAIARIEPVRHADIAAARADPQIRRVIRSSPW</sequence>